<keyword evidence="3" id="KW-0274">FAD</keyword>
<keyword evidence="2" id="KW-0285">Flavoprotein</keyword>
<feature type="domain" description="FAD/NAD(P)-binding" evidence="7">
    <location>
        <begin position="22"/>
        <end position="211"/>
    </location>
</feature>
<dbReference type="Gene3D" id="3.50.50.60">
    <property type="entry name" value="FAD/NAD(P)-binding domain"/>
    <property type="match status" value="2"/>
</dbReference>
<sequence>MIGSSMQISLLQDGLFQSERFGTDIFMETVTKVDFSSRPFKIFTDSRTVLADAIIISTEAVAKRLSFVRSGKGAGGFWNRGISACAVCDGTALIFRNKPLVVIGGGDSAMHEVYIIHRCDTFRASKIMQQRALSKPKIELIWNSVVVAYGDENGKGRLGGLKVKNVVVSGDVSDLKIYGLFFAIGHEPETKFLDGQFELDEDGYVVTKPGTTKTSVLLYVAVDFLLYKRIVYDLQDPPAPMPKDTNLDVIRVLVDVTIRFSYITKPESIEQAIDGVFNKSSELISPYNNLLSCRFA</sequence>
<gene>
    <name evidence="8" type="ORF">DARMORV10_C06P20790.1</name>
</gene>
<dbReference type="PANTHER" id="PTHR48105">
    <property type="entry name" value="THIOREDOXIN REDUCTASE 1-RELATED-RELATED"/>
    <property type="match status" value="1"/>
</dbReference>
<keyword evidence="4" id="KW-0560">Oxidoreductase</keyword>
<dbReference type="SMR" id="A0A816QB96"/>
<name>A0A816QB96_BRANA</name>
<dbReference type="PRINTS" id="PR00469">
    <property type="entry name" value="PNDRDTASEII"/>
</dbReference>
<proteinExistence type="inferred from homology"/>
<organism evidence="8">
    <name type="scientific">Brassica napus</name>
    <name type="common">Rape</name>
    <dbReference type="NCBI Taxonomy" id="3708"/>
    <lineage>
        <taxon>Eukaryota</taxon>
        <taxon>Viridiplantae</taxon>
        <taxon>Streptophyta</taxon>
        <taxon>Embryophyta</taxon>
        <taxon>Tracheophyta</taxon>
        <taxon>Spermatophyta</taxon>
        <taxon>Magnoliopsida</taxon>
        <taxon>eudicotyledons</taxon>
        <taxon>Gunneridae</taxon>
        <taxon>Pentapetalae</taxon>
        <taxon>rosids</taxon>
        <taxon>malvids</taxon>
        <taxon>Brassicales</taxon>
        <taxon>Brassicaceae</taxon>
        <taxon>Brassiceae</taxon>
        <taxon>Brassica</taxon>
    </lineage>
</organism>
<dbReference type="Proteomes" id="UP001295469">
    <property type="component" value="Chromosome C06"/>
</dbReference>
<dbReference type="GO" id="GO:0097237">
    <property type="term" value="P:cellular response to toxic substance"/>
    <property type="evidence" value="ECO:0007669"/>
    <property type="project" value="UniProtKB-ARBA"/>
</dbReference>
<comment type="similarity">
    <text evidence="1">Belongs to the class-II pyridine nucleotide-disulfide oxidoreductase family.</text>
</comment>
<keyword evidence="5" id="KW-1015">Disulfide bond</keyword>
<evidence type="ECO:0000256" key="3">
    <source>
        <dbReference type="ARBA" id="ARBA00022827"/>
    </source>
</evidence>
<evidence type="ECO:0000256" key="2">
    <source>
        <dbReference type="ARBA" id="ARBA00022630"/>
    </source>
</evidence>
<evidence type="ECO:0000256" key="1">
    <source>
        <dbReference type="ARBA" id="ARBA00009333"/>
    </source>
</evidence>
<accession>A0A816QB96</accession>
<dbReference type="Pfam" id="PF07992">
    <property type="entry name" value="Pyr_redox_2"/>
    <property type="match status" value="1"/>
</dbReference>
<evidence type="ECO:0000259" key="7">
    <source>
        <dbReference type="Pfam" id="PF07992"/>
    </source>
</evidence>
<dbReference type="InterPro" id="IPR023753">
    <property type="entry name" value="FAD/NAD-binding_dom"/>
</dbReference>
<dbReference type="EMBL" id="HG994370">
    <property type="protein sequence ID" value="CAF2058317.1"/>
    <property type="molecule type" value="Genomic_DNA"/>
</dbReference>
<evidence type="ECO:0000256" key="6">
    <source>
        <dbReference type="ARBA" id="ARBA00023284"/>
    </source>
</evidence>
<dbReference type="SUPFAM" id="SSF51905">
    <property type="entry name" value="FAD/NAD(P)-binding domain"/>
    <property type="match status" value="1"/>
</dbReference>
<evidence type="ECO:0000256" key="5">
    <source>
        <dbReference type="ARBA" id="ARBA00023157"/>
    </source>
</evidence>
<dbReference type="PRINTS" id="PR00368">
    <property type="entry name" value="FADPNR"/>
</dbReference>
<dbReference type="InterPro" id="IPR008255">
    <property type="entry name" value="Pyr_nucl-diS_OxRdtase_2_AS"/>
</dbReference>
<evidence type="ECO:0000256" key="4">
    <source>
        <dbReference type="ARBA" id="ARBA00023002"/>
    </source>
</evidence>
<dbReference type="InterPro" id="IPR036188">
    <property type="entry name" value="FAD/NAD-bd_sf"/>
</dbReference>
<dbReference type="AlphaFoldDB" id="A0A816QB96"/>
<dbReference type="PROSITE" id="PS00573">
    <property type="entry name" value="PYRIDINE_REDOX_2"/>
    <property type="match status" value="1"/>
</dbReference>
<dbReference type="InterPro" id="IPR050097">
    <property type="entry name" value="Ferredoxin-NADP_redctase_2"/>
</dbReference>
<reference evidence="8" key="1">
    <citation type="submission" date="2021-01" db="EMBL/GenBank/DDBJ databases">
        <authorList>
            <consortium name="Genoscope - CEA"/>
            <person name="William W."/>
        </authorList>
    </citation>
    <scope>NUCLEOTIDE SEQUENCE</scope>
</reference>
<dbReference type="GO" id="GO:0016668">
    <property type="term" value="F:oxidoreductase activity, acting on a sulfur group of donors, NAD(P) as acceptor"/>
    <property type="evidence" value="ECO:0007669"/>
    <property type="project" value="UniProtKB-ARBA"/>
</dbReference>
<evidence type="ECO:0000313" key="8">
    <source>
        <dbReference type="EMBL" id="CAF2058317.1"/>
    </source>
</evidence>
<keyword evidence="6" id="KW-0676">Redox-active center</keyword>
<protein>
    <submittedName>
        <fullName evidence="8">(rape) hypothetical protein</fullName>
    </submittedName>
</protein>